<dbReference type="InParanoid" id="A0A6P9D8V5"/>
<dbReference type="CDD" id="cd17716">
    <property type="entry name" value="BRCT_microcephalin_rpt1"/>
    <property type="match status" value="1"/>
</dbReference>
<dbReference type="Pfam" id="PF16589">
    <property type="entry name" value="BRCT_2"/>
    <property type="match status" value="1"/>
</dbReference>
<evidence type="ECO:0000256" key="1">
    <source>
        <dbReference type="SAM" id="MobiDB-lite"/>
    </source>
</evidence>
<dbReference type="InterPro" id="IPR036420">
    <property type="entry name" value="BRCT_dom_sf"/>
</dbReference>
<dbReference type="KEGG" id="pgut:117676918"/>
<reference evidence="4" key="1">
    <citation type="submission" date="2025-08" db="UniProtKB">
        <authorList>
            <consortium name="RefSeq"/>
        </authorList>
    </citation>
    <scope>IDENTIFICATION</scope>
    <source>
        <tissue evidence="4">Blood</tissue>
    </source>
</reference>
<dbReference type="PROSITE" id="PS50172">
    <property type="entry name" value="BRCT"/>
    <property type="match status" value="3"/>
</dbReference>
<name>A0A6P9D8V5_PANGU</name>
<dbReference type="CDD" id="cd17751">
    <property type="entry name" value="BRCT_microcephalin_rpt3"/>
    <property type="match status" value="1"/>
</dbReference>
<evidence type="ECO:0000259" key="2">
    <source>
        <dbReference type="PROSITE" id="PS50172"/>
    </source>
</evidence>
<sequence>MDLSNGRPVLADVVAYVEVWSSSRTENYSKAFTQQLLDMGAKISKTLNKQVTHVIFKDGFLSTWNRAQKAGIKLVSVLWVEKCREVGIHIDESLYPAINTNEGLPPFIKKHKCMQPKDLFEKTPEKDRRLQKKMETMVKELEMQRAATETDIPVLLFEEDGSLVYSPASKIKYQCSVMERRIKDMKEKRENVSPTASQLSQMSDTDPAVVSTISTSALTSELENNHLLNSSFANLVGSPETKNLGKKSSNCLANTENVMDVSRAELYTSSDSPSDSQHTGLKRLSGKDLHKNSILPNDKGCDFLVKKSLIDMPSTPECKDGIDWFLAIADNPLPQVKNVDHTVSVENLVHREVIENNNNSSSENDFSSINLIDTPVTTKDSSLCKQRKYRRKSSLRLKASISHDKEPQNDFLLALITPIKSAKDQDSSFEDCFSSSNFTKNKIRASLLPCQQKLQNDKEIKYNSPRSKLEGMLQNSSPVSTSYNRKRKRVTEITEDTVSEPTLSTLLQRRKTGVNCTSNTENGNIVETSDCFLNSNIREPITTSSTADNAKFSTSDAKNTACEPLGNHVNEPDRKLKITRRIEKPLRTLVMTSMSPEMQKVTLQVLKKLGGFLTSDEVCKNTSHVIAGSPRRTLNILMGIARGCWIVCYEWVLWSLEHGYWISEEPFELSVDFPAAPISRSQHNILKEKVYQKLFANQPIMFISRTSQPPYQKLCELVQLCGGKVCKTLRQAKICIGQCKVGKYVDIQCLSEKWIIDSITQYRICPLENYLFQNTI</sequence>
<dbReference type="InterPro" id="IPR022047">
    <property type="entry name" value="Microcephalin-like"/>
</dbReference>
<accession>A0A6P9D8V5</accession>
<dbReference type="FunFam" id="3.40.50.10190:FF:000047">
    <property type="entry name" value="Microcephalin"/>
    <property type="match status" value="1"/>
</dbReference>
<dbReference type="CTD" id="79648"/>
<dbReference type="InterPro" id="IPR001357">
    <property type="entry name" value="BRCT_dom"/>
</dbReference>
<evidence type="ECO:0000313" key="3">
    <source>
        <dbReference type="Proteomes" id="UP001652622"/>
    </source>
</evidence>
<feature type="compositionally biased region" description="Polar residues" evidence="1">
    <location>
        <begin position="473"/>
        <end position="483"/>
    </location>
</feature>
<dbReference type="SUPFAM" id="SSF52113">
    <property type="entry name" value="BRCT domain"/>
    <property type="match status" value="3"/>
</dbReference>
<dbReference type="Proteomes" id="UP001652622">
    <property type="component" value="Unplaced"/>
</dbReference>
<dbReference type="AlphaFoldDB" id="A0A6P9D8V5"/>
<feature type="domain" description="BRCT" evidence="2">
    <location>
        <begin position="690"/>
        <end position="772"/>
    </location>
</feature>
<dbReference type="OMA" id="AMEPRMT"/>
<dbReference type="PANTHER" id="PTHR14625:SF3">
    <property type="entry name" value="MICROCEPHALIN"/>
    <property type="match status" value="1"/>
</dbReference>
<protein>
    <submittedName>
        <fullName evidence="4">Microcephalin isoform X1</fullName>
    </submittedName>
</protein>
<feature type="domain" description="BRCT" evidence="2">
    <location>
        <begin position="5"/>
        <end position="97"/>
    </location>
</feature>
<feature type="region of interest" description="Disordered" evidence="1">
    <location>
        <begin position="469"/>
        <end position="495"/>
    </location>
</feature>
<proteinExistence type="predicted"/>
<dbReference type="Pfam" id="PF12738">
    <property type="entry name" value="PTCB-BRCT"/>
    <property type="match status" value="1"/>
</dbReference>
<dbReference type="RefSeq" id="XP_034292633.1">
    <property type="nucleotide sequence ID" value="XM_034436742.2"/>
</dbReference>
<dbReference type="Gene3D" id="3.40.50.10190">
    <property type="entry name" value="BRCT domain"/>
    <property type="match status" value="3"/>
</dbReference>
<dbReference type="GO" id="GO:0000278">
    <property type="term" value="P:mitotic cell cycle"/>
    <property type="evidence" value="ECO:0007669"/>
    <property type="project" value="TreeGrafter"/>
</dbReference>
<dbReference type="SMART" id="SM00292">
    <property type="entry name" value="BRCT"/>
    <property type="match status" value="3"/>
</dbReference>
<dbReference type="OrthoDB" id="2384350at2759"/>
<organism evidence="3 4">
    <name type="scientific">Pantherophis guttatus</name>
    <name type="common">Corn snake</name>
    <name type="synonym">Elaphe guttata</name>
    <dbReference type="NCBI Taxonomy" id="94885"/>
    <lineage>
        <taxon>Eukaryota</taxon>
        <taxon>Metazoa</taxon>
        <taxon>Chordata</taxon>
        <taxon>Craniata</taxon>
        <taxon>Vertebrata</taxon>
        <taxon>Euteleostomi</taxon>
        <taxon>Lepidosauria</taxon>
        <taxon>Squamata</taxon>
        <taxon>Bifurcata</taxon>
        <taxon>Unidentata</taxon>
        <taxon>Episquamata</taxon>
        <taxon>Toxicofera</taxon>
        <taxon>Serpentes</taxon>
        <taxon>Colubroidea</taxon>
        <taxon>Colubridae</taxon>
        <taxon>Colubrinae</taxon>
        <taxon>Pantherophis</taxon>
    </lineage>
</organism>
<dbReference type="CDD" id="cd17736">
    <property type="entry name" value="BRCT_microcephalin_rpt2"/>
    <property type="match status" value="1"/>
</dbReference>
<dbReference type="PANTHER" id="PTHR14625">
    <property type="entry name" value="MICROCEPHALIN"/>
    <property type="match status" value="1"/>
</dbReference>
<keyword evidence="3" id="KW-1185">Reference proteome</keyword>
<gene>
    <name evidence="4" type="primary">MCPH1</name>
</gene>
<dbReference type="Pfam" id="PF00533">
    <property type="entry name" value="BRCT"/>
    <property type="match status" value="1"/>
</dbReference>
<dbReference type="GeneID" id="117676918"/>
<feature type="domain" description="BRCT" evidence="2">
    <location>
        <begin position="604"/>
        <end position="669"/>
    </location>
</feature>
<evidence type="ECO:0000313" key="4">
    <source>
        <dbReference type="RefSeq" id="XP_034292633.1"/>
    </source>
</evidence>